<protein>
    <submittedName>
        <fullName evidence="4">Uncharacterized protein LOC115886494</fullName>
    </submittedName>
</protein>
<dbReference type="Pfam" id="PF08213">
    <property type="entry name" value="COX24_C"/>
    <property type="match status" value="1"/>
</dbReference>
<dbReference type="KEGG" id="soy:115886494"/>
<gene>
    <name evidence="4" type="primary">LOC115886494</name>
</gene>
<evidence type="ECO:0000259" key="2">
    <source>
        <dbReference type="SMART" id="SM01155"/>
    </source>
</evidence>
<dbReference type="AlphaFoldDB" id="A0A6J2YCD2"/>
<organism evidence="3 4">
    <name type="scientific">Sitophilus oryzae</name>
    <name type="common">Rice weevil</name>
    <name type="synonym">Curculio oryzae</name>
    <dbReference type="NCBI Taxonomy" id="7048"/>
    <lineage>
        <taxon>Eukaryota</taxon>
        <taxon>Metazoa</taxon>
        <taxon>Ecdysozoa</taxon>
        <taxon>Arthropoda</taxon>
        <taxon>Hexapoda</taxon>
        <taxon>Insecta</taxon>
        <taxon>Pterygota</taxon>
        <taxon>Neoptera</taxon>
        <taxon>Endopterygota</taxon>
        <taxon>Coleoptera</taxon>
        <taxon>Polyphaga</taxon>
        <taxon>Cucujiformia</taxon>
        <taxon>Curculionidae</taxon>
        <taxon>Dryophthorinae</taxon>
        <taxon>Sitophilus</taxon>
    </lineage>
</organism>
<dbReference type="OrthoDB" id="6423950at2759"/>
<feature type="coiled-coil region" evidence="1">
    <location>
        <begin position="102"/>
        <end position="129"/>
    </location>
</feature>
<dbReference type="GeneID" id="115886494"/>
<sequence length="190" mass="22535">MFLNRILRFSTIKNTVNVGKRFLNTQQHNIVATTIPFTNSWIYRQNDEIKPPTGNKTIFELPNGLAWAPPLVDPDNDKEIISPPTENNTPKEAVRMIVVRRKKMKKHKLKKLRKKLKFERAKLRQKREYKKEKLFQDKLIQQCKVAESFSAEDYVQNKLDELHKQILPKFWKGKKLPEFLIREKMGLPPK</sequence>
<dbReference type="Proteomes" id="UP000504635">
    <property type="component" value="Unplaced"/>
</dbReference>
<name>A0A6J2YCD2_SITOR</name>
<evidence type="ECO:0000256" key="1">
    <source>
        <dbReference type="SAM" id="Coils"/>
    </source>
</evidence>
<evidence type="ECO:0000313" key="3">
    <source>
        <dbReference type="Proteomes" id="UP000504635"/>
    </source>
</evidence>
<dbReference type="InterPro" id="IPR013177">
    <property type="entry name" value="Ribosomal_mS38_C"/>
</dbReference>
<keyword evidence="3" id="KW-1185">Reference proteome</keyword>
<evidence type="ECO:0000313" key="4">
    <source>
        <dbReference type="RefSeq" id="XP_030761528.1"/>
    </source>
</evidence>
<dbReference type="SMART" id="SM01155">
    <property type="entry name" value="DUF1713"/>
    <property type="match status" value="1"/>
</dbReference>
<accession>A0A6J2YCD2</accession>
<proteinExistence type="predicted"/>
<feature type="domain" description="Ribosomal protein mS38 C-terminal" evidence="2">
    <location>
        <begin position="92"/>
        <end position="125"/>
    </location>
</feature>
<dbReference type="RefSeq" id="XP_030761528.1">
    <property type="nucleotide sequence ID" value="XM_030905668.1"/>
</dbReference>
<reference evidence="4" key="1">
    <citation type="submission" date="2025-08" db="UniProtKB">
        <authorList>
            <consortium name="RefSeq"/>
        </authorList>
    </citation>
    <scope>IDENTIFICATION</scope>
    <source>
        <tissue evidence="4">Gonads</tissue>
    </source>
</reference>
<dbReference type="InParanoid" id="A0A6J2YCD2"/>
<keyword evidence="1" id="KW-0175">Coiled coil</keyword>